<dbReference type="AlphaFoldDB" id="A0A176ZHI3"/>
<dbReference type="RefSeq" id="WP_063676863.1">
    <property type="nucleotide sequence ID" value="NZ_LSEF01000025.1"/>
</dbReference>
<dbReference type="PANTHER" id="PTHR30250:SF10">
    <property type="entry name" value="LIPOPOLYSACCHARIDE BIOSYNTHESIS PROTEIN WZXC"/>
    <property type="match status" value="1"/>
</dbReference>
<dbReference type="GO" id="GO:0016853">
    <property type="term" value="F:isomerase activity"/>
    <property type="evidence" value="ECO:0007669"/>
    <property type="project" value="UniProtKB-KW"/>
</dbReference>
<comment type="similarity">
    <text evidence="2">Belongs to the polysaccharide synthase family.</text>
</comment>
<evidence type="ECO:0000313" key="9">
    <source>
        <dbReference type="Proteomes" id="UP000077173"/>
    </source>
</evidence>
<dbReference type="GO" id="GO:0005886">
    <property type="term" value="C:plasma membrane"/>
    <property type="evidence" value="ECO:0007669"/>
    <property type="project" value="UniProtKB-SubCell"/>
</dbReference>
<keyword evidence="3" id="KW-1003">Cell membrane</keyword>
<feature type="transmembrane region" description="Helical" evidence="7">
    <location>
        <begin position="372"/>
        <end position="390"/>
    </location>
</feature>
<feature type="transmembrane region" description="Helical" evidence="7">
    <location>
        <begin position="26"/>
        <end position="50"/>
    </location>
</feature>
<keyword evidence="5 7" id="KW-1133">Transmembrane helix</keyword>
<accession>A0A176ZHI3</accession>
<dbReference type="InterPro" id="IPR050833">
    <property type="entry name" value="Poly_Biosynth_Transport"/>
</dbReference>
<dbReference type="Proteomes" id="UP000077173">
    <property type="component" value="Unassembled WGS sequence"/>
</dbReference>
<gene>
    <name evidence="8" type="ORF">AXW67_36785</name>
</gene>
<reference evidence="8 9" key="1">
    <citation type="submission" date="2016-02" db="EMBL/GenBank/DDBJ databases">
        <title>Draft genome sequence of the strain BR 10247T Bradyrhizobium neotropicale isolated from nodules of Centrolobium paraense.</title>
        <authorList>
            <person name="Simoes-Araujo J.L."/>
            <person name="Barauna A.C."/>
            <person name="Silva K."/>
            <person name="Zilli J.E."/>
        </authorList>
    </citation>
    <scope>NUCLEOTIDE SEQUENCE [LARGE SCALE GENOMIC DNA]</scope>
    <source>
        <strain evidence="8 9">BR 10247</strain>
    </source>
</reference>
<feature type="transmembrane region" description="Helical" evidence="7">
    <location>
        <begin position="162"/>
        <end position="181"/>
    </location>
</feature>
<evidence type="ECO:0000256" key="7">
    <source>
        <dbReference type="SAM" id="Phobius"/>
    </source>
</evidence>
<dbReference type="PANTHER" id="PTHR30250">
    <property type="entry name" value="PST FAMILY PREDICTED COLANIC ACID TRANSPORTER"/>
    <property type="match status" value="1"/>
</dbReference>
<feature type="transmembrane region" description="Helical" evidence="7">
    <location>
        <begin position="425"/>
        <end position="446"/>
    </location>
</feature>
<organism evidence="8 9">
    <name type="scientific">Bradyrhizobium neotropicale</name>
    <dbReference type="NCBI Taxonomy" id="1497615"/>
    <lineage>
        <taxon>Bacteria</taxon>
        <taxon>Pseudomonadati</taxon>
        <taxon>Pseudomonadota</taxon>
        <taxon>Alphaproteobacteria</taxon>
        <taxon>Hyphomicrobiales</taxon>
        <taxon>Nitrobacteraceae</taxon>
        <taxon>Bradyrhizobium</taxon>
    </lineage>
</organism>
<evidence type="ECO:0000256" key="4">
    <source>
        <dbReference type="ARBA" id="ARBA00022692"/>
    </source>
</evidence>
<keyword evidence="4 7" id="KW-0812">Transmembrane</keyword>
<protein>
    <submittedName>
        <fullName evidence="8">Sugar isomerase</fullName>
    </submittedName>
</protein>
<dbReference type="EMBL" id="LSEF01000025">
    <property type="protein sequence ID" value="OAF19343.1"/>
    <property type="molecule type" value="Genomic_DNA"/>
</dbReference>
<evidence type="ECO:0000256" key="2">
    <source>
        <dbReference type="ARBA" id="ARBA00007430"/>
    </source>
</evidence>
<name>A0A176ZHI3_9BRAD</name>
<feature type="transmembrane region" description="Helical" evidence="7">
    <location>
        <begin position="187"/>
        <end position="208"/>
    </location>
</feature>
<keyword evidence="8" id="KW-0413">Isomerase</keyword>
<sequence>MVDSVAGYFEDHSDSKDLGRRALRGGFVSVAMQYGNGALQIVSAVILARLLAPEDFGLVAIVTVLTSFAPLLIDFGLGDATVQRSKITRGQVNCLFWLSSGIGLAVALIVAACSPLIAWIYGEPRLAPITLCIAITFVLGGASNQHLALLRRSMQFGRIANIQILSTLAGIVVAVVVAIFGSGYWALVLRPVVSTFCIAVGAWFVCRWRPGFPAFDSDVRPMIRFGQHVVGFSVIYTMAKSVDRIALGLFYRPDQVGYYQNAIALYENSIFAALIQLHMVASATLSKLQSDPAALRQKYEAALSALAFFVMPAASILSVVAEDLTVILLGEKWRMAGSLLSIIALRGIFQVVEGSQGWLHVSIGRPDRWRNWGIITAAVQVVAVLAGLPFGATGVAIAMSVTSLLIALPSIIYAGRPIGIGAERVIRAVGPQLIGAIGALAGGWWLRTEALGDCSSLVRILLLGGVCTCLYLAIVVGLFRLVEPIKVAGSIVQDLLKSR</sequence>
<evidence type="ECO:0000256" key="5">
    <source>
        <dbReference type="ARBA" id="ARBA00022989"/>
    </source>
</evidence>
<keyword evidence="6 7" id="KW-0472">Membrane</keyword>
<feature type="transmembrane region" description="Helical" evidence="7">
    <location>
        <begin position="94"/>
        <end position="121"/>
    </location>
</feature>
<dbReference type="Pfam" id="PF13440">
    <property type="entry name" value="Polysacc_synt_3"/>
    <property type="match status" value="1"/>
</dbReference>
<evidence type="ECO:0000313" key="8">
    <source>
        <dbReference type="EMBL" id="OAF19343.1"/>
    </source>
</evidence>
<evidence type="ECO:0000256" key="3">
    <source>
        <dbReference type="ARBA" id="ARBA00022475"/>
    </source>
</evidence>
<feature type="transmembrane region" description="Helical" evidence="7">
    <location>
        <begin position="301"/>
        <end position="321"/>
    </location>
</feature>
<dbReference type="CDD" id="cd13127">
    <property type="entry name" value="MATE_tuaB_like"/>
    <property type="match status" value="1"/>
</dbReference>
<feature type="transmembrane region" description="Helical" evidence="7">
    <location>
        <begin position="127"/>
        <end position="150"/>
    </location>
</feature>
<evidence type="ECO:0000256" key="1">
    <source>
        <dbReference type="ARBA" id="ARBA00004651"/>
    </source>
</evidence>
<feature type="transmembrane region" description="Helical" evidence="7">
    <location>
        <begin position="56"/>
        <end position="73"/>
    </location>
</feature>
<keyword evidence="9" id="KW-1185">Reference proteome</keyword>
<feature type="transmembrane region" description="Helical" evidence="7">
    <location>
        <begin position="458"/>
        <end position="479"/>
    </location>
</feature>
<comment type="caution">
    <text evidence="8">The sequence shown here is derived from an EMBL/GenBank/DDBJ whole genome shotgun (WGS) entry which is preliminary data.</text>
</comment>
<proteinExistence type="inferred from homology"/>
<feature type="transmembrane region" description="Helical" evidence="7">
    <location>
        <begin position="396"/>
        <end position="413"/>
    </location>
</feature>
<comment type="subcellular location">
    <subcellularLocation>
        <location evidence="1">Cell membrane</location>
        <topology evidence="1">Multi-pass membrane protein</topology>
    </subcellularLocation>
</comment>
<evidence type="ECO:0000256" key="6">
    <source>
        <dbReference type="ARBA" id="ARBA00023136"/>
    </source>
</evidence>